<sequence length="277" mass="30167">MSTDQDIEPRVDCTVDADGRTVFGVHPAPAAPRARLLLALRPAKDEPERTTRLLDLGPADGTHRRTAVLPVEQRLPEGRWDLYLLPEPDGERQRLRAGPRDLRALVDGAARDRSAPVAARVPYVTKGGFLALRTWLRDAHAEAGRITLADGTLTARLRLHGAESGPRPGVWLRLRGRAGTELAAEVRVAADHRDLSFTASLADLAAPAAAARSGRCIWDVFVRPGGAVPPVRVSRFLDDLADRKDIQVYPEVPVGEALVRPYYTVDNDLSVVVTRTG</sequence>
<reference evidence="1" key="1">
    <citation type="journal article" date="2014" name="Int. J. Syst. Evol. Microbiol.">
        <title>Complete genome sequence of Corynebacterium casei LMG S-19264T (=DSM 44701T), isolated from a smear-ripened cheese.</title>
        <authorList>
            <consortium name="US DOE Joint Genome Institute (JGI-PGF)"/>
            <person name="Walter F."/>
            <person name="Albersmeier A."/>
            <person name="Kalinowski J."/>
            <person name="Ruckert C."/>
        </authorList>
    </citation>
    <scope>NUCLEOTIDE SEQUENCE</scope>
    <source>
        <strain evidence="1">JCM 4477</strain>
    </source>
</reference>
<comment type="caution">
    <text evidence="1">The sequence shown here is derived from an EMBL/GenBank/DDBJ whole genome shotgun (WGS) entry which is preliminary data.</text>
</comment>
<reference evidence="1" key="2">
    <citation type="submission" date="2020-09" db="EMBL/GenBank/DDBJ databases">
        <authorList>
            <person name="Sun Q."/>
            <person name="Ohkuma M."/>
        </authorList>
    </citation>
    <scope>NUCLEOTIDE SEQUENCE</scope>
    <source>
        <strain evidence="1">JCM 4477</strain>
    </source>
</reference>
<protein>
    <recommendedName>
        <fullName evidence="3">Transferase</fullName>
    </recommendedName>
</protein>
<keyword evidence="2" id="KW-1185">Reference proteome</keyword>
<name>A0A919AE14_9ACTN</name>
<proteinExistence type="predicted"/>
<dbReference type="AlphaFoldDB" id="A0A919AE14"/>
<evidence type="ECO:0000313" key="1">
    <source>
        <dbReference type="EMBL" id="GHF01114.1"/>
    </source>
</evidence>
<evidence type="ECO:0000313" key="2">
    <source>
        <dbReference type="Proteomes" id="UP000630718"/>
    </source>
</evidence>
<dbReference type="EMBL" id="BNBI01000005">
    <property type="protein sequence ID" value="GHF01114.1"/>
    <property type="molecule type" value="Genomic_DNA"/>
</dbReference>
<gene>
    <name evidence="1" type="ORF">GCM10018772_27340</name>
</gene>
<evidence type="ECO:0008006" key="3">
    <source>
        <dbReference type="Google" id="ProtNLM"/>
    </source>
</evidence>
<organism evidence="1 2">
    <name type="scientific">Streptomyces fumanus</name>
    <dbReference type="NCBI Taxonomy" id="67302"/>
    <lineage>
        <taxon>Bacteria</taxon>
        <taxon>Bacillati</taxon>
        <taxon>Actinomycetota</taxon>
        <taxon>Actinomycetes</taxon>
        <taxon>Kitasatosporales</taxon>
        <taxon>Streptomycetaceae</taxon>
        <taxon>Streptomyces</taxon>
    </lineage>
</organism>
<dbReference type="Proteomes" id="UP000630718">
    <property type="component" value="Unassembled WGS sequence"/>
</dbReference>
<accession>A0A919AE14</accession>
<dbReference type="RefSeq" id="WP_190204485.1">
    <property type="nucleotide sequence ID" value="NZ_BNBI01000005.1"/>
</dbReference>